<protein>
    <submittedName>
        <fullName evidence="1">Uncharacterized protein</fullName>
    </submittedName>
</protein>
<dbReference type="AlphaFoldDB" id="A0AAV9LR83"/>
<reference evidence="1 2" key="1">
    <citation type="submission" date="2023-10" db="EMBL/GenBank/DDBJ databases">
        <title>Genome-Wide Identification Analysis in wild type Solanum Pinnatisectum Reveals Some Genes Defensing Phytophthora Infestans.</title>
        <authorList>
            <person name="Sun C."/>
        </authorList>
    </citation>
    <scope>NUCLEOTIDE SEQUENCE [LARGE SCALE GENOMIC DNA]</scope>
    <source>
        <strain evidence="1">LQN</strain>
        <tissue evidence="1">Leaf</tissue>
    </source>
</reference>
<sequence>MTGDYVLSSPFVSSACEKDAKILQFIKEITKIVDVIRQNVSNEILTQNSQIEYLIDRLIFKSNIRIITHEDIQRKIQHTKDDPHPFLNNFFNSHFHFQTN</sequence>
<dbReference type="EMBL" id="JAWPEI010000005">
    <property type="protein sequence ID" value="KAK4727320.1"/>
    <property type="molecule type" value="Genomic_DNA"/>
</dbReference>
<organism evidence="1 2">
    <name type="scientific">Solanum pinnatisectum</name>
    <name type="common">tansyleaf nightshade</name>
    <dbReference type="NCBI Taxonomy" id="50273"/>
    <lineage>
        <taxon>Eukaryota</taxon>
        <taxon>Viridiplantae</taxon>
        <taxon>Streptophyta</taxon>
        <taxon>Embryophyta</taxon>
        <taxon>Tracheophyta</taxon>
        <taxon>Spermatophyta</taxon>
        <taxon>Magnoliopsida</taxon>
        <taxon>eudicotyledons</taxon>
        <taxon>Gunneridae</taxon>
        <taxon>Pentapetalae</taxon>
        <taxon>asterids</taxon>
        <taxon>lamiids</taxon>
        <taxon>Solanales</taxon>
        <taxon>Solanaceae</taxon>
        <taxon>Solanoideae</taxon>
        <taxon>Solaneae</taxon>
        <taxon>Solanum</taxon>
    </lineage>
</organism>
<comment type="caution">
    <text evidence="1">The sequence shown here is derived from an EMBL/GenBank/DDBJ whole genome shotgun (WGS) entry which is preliminary data.</text>
</comment>
<evidence type="ECO:0000313" key="1">
    <source>
        <dbReference type="EMBL" id="KAK4727320.1"/>
    </source>
</evidence>
<gene>
    <name evidence="1" type="ORF">R3W88_032237</name>
</gene>
<proteinExistence type="predicted"/>
<accession>A0AAV9LR83</accession>
<name>A0AAV9LR83_9SOLN</name>
<evidence type="ECO:0000313" key="2">
    <source>
        <dbReference type="Proteomes" id="UP001311915"/>
    </source>
</evidence>
<dbReference type="Proteomes" id="UP001311915">
    <property type="component" value="Unassembled WGS sequence"/>
</dbReference>
<keyword evidence="2" id="KW-1185">Reference proteome</keyword>